<name>A0ABQ3W9R8_9LACO</name>
<protein>
    <submittedName>
        <fullName evidence="1">Uncharacterized protein</fullName>
    </submittedName>
</protein>
<sequence length="73" mass="8428">MFIIRISENAVDAVYCASSKEISKILSNHKDFTDFQILSKSDFVKAYVEPVLTTYLRSRRLGLKKQCISLYSF</sequence>
<accession>A0ABQ3W9R8</accession>
<evidence type="ECO:0000313" key="2">
    <source>
        <dbReference type="Proteomes" id="UP000616547"/>
    </source>
</evidence>
<keyword evidence="2" id="KW-1185">Reference proteome</keyword>
<evidence type="ECO:0000313" key="1">
    <source>
        <dbReference type="EMBL" id="GHW02084.1"/>
    </source>
</evidence>
<reference evidence="2" key="1">
    <citation type="submission" date="2021-01" db="EMBL/GenBank/DDBJ databases">
        <title>Draft genome sequence of Nasalis larvatus strain YZ03.</title>
        <authorList>
            <person name="Suzuki-Hashido N."/>
            <person name="Tsuchida S."/>
            <person name="Hayakawa T."/>
        </authorList>
    </citation>
    <scope>NUCLEOTIDE SEQUENCE [LARGE SCALE GENOMIC DNA]</scope>
    <source>
        <strain evidence="2">YZ03</strain>
    </source>
</reference>
<proteinExistence type="predicted"/>
<dbReference type="Proteomes" id="UP000616547">
    <property type="component" value="Unassembled WGS sequence"/>
</dbReference>
<comment type="caution">
    <text evidence="1">The sequence shown here is derived from an EMBL/GenBank/DDBJ whole genome shotgun (WGS) entry which is preliminary data.</text>
</comment>
<dbReference type="EMBL" id="BOCI01000479">
    <property type="protein sequence ID" value="GHW02084.1"/>
    <property type="molecule type" value="Genomic_DNA"/>
</dbReference>
<organism evidence="1 2">
    <name type="scientific">Lactobacillus nasalidis</name>
    <dbReference type="NCBI Taxonomy" id="2797258"/>
    <lineage>
        <taxon>Bacteria</taxon>
        <taxon>Bacillati</taxon>
        <taxon>Bacillota</taxon>
        <taxon>Bacilli</taxon>
        <taxon>Lactobacillales</taxon>
        <taxon>Lactobacillaceae</taxon>
        <taxon>Lactobacillus</taxon>
    </lineage>
</organism>
<gene>
    <name evidence="1" type="ORF">lacNasYZ03_17710</name>
</gene>